<accession>A0A0P1BAF9</accession>
<evidence type="ECO:0000313" key="1">
    <source>
        <dbReference type="EMBL" id="CEH12161.1"/>
    </source>
</evidence>
<organism evidence="1 2">
    <name type="scientific">Ceraceosorus bombacis</name>
    <dbReference type="NCBI Taxonomy" id="401625"/>
    <lineage>
        <taxon>Eukaryota</taxon>
        <taxon>Fungi</taxon>
        <taxon>Dikarya</taxon>
        <taxon>Basidiomycota</taxon>
        <taxon>Ustilaginomycotina</taxon>
        <taxon>Exobasidiomycetes</taxon>
        <taxon>Ceraceosorales</taxon>
        <taxon>Ceraceosoraceae</taxon>
        <taxon>Ceraceosorus</taxon>
    </lineage>
</organism>
<keyword evidence="2" id="KW-1185">Reference proteome</keyword>
<protein>
    <submittedName>
        <fullName evidence="1">Uncharacterized protein</fullName>
    </submittedName>
</protein>
<reference evidence="1 2" key="1">
    <citation type="submission" date="2014-09" db="EMBL/GenBank/DDBJ databases">
        <authorList>
            <person name="Magalhaes I.L.F."/>
            <person name="Oliveira U."/>
            <person name="Santos F.R."/>
            <person name="Vidigal T.H.D.A."/>
            <person name="Brescovit A.D."/>
            <person name="Santos A.J."/>
        </authorList>
    </citation>
    <scope>NUCLEOTIDE SEQUENCE [LARGE SCALE GENOMIC DNA]</scope>
</reference>
<proteinExistence type="predicted"/>
<dbReference type="EMBL" id="CCYA01000118">
    <property type="protein sequence ID" value="CEH12161.1"/>
    <property type="molecule type" value="Genomic_DNA"/>
</dbReference>
<evidence type="ECO:0000313" key="2">
    <source>
        <dbReference type="Proteomes" id="UP000054845"/>
    </source>
</evidence>
<sequence>MWYITSEIRGGDYILQATRYIRSEEEVSCRNIGPVYIVEARCVGHSSTKIVFGEERRVGSKGIQSQFCRQRRLTNVLRHLAGCFTTIVHVKVFQKREFPWPPLRLQIAIRSLLSQRLTGIALEN</sequence>
<dbReference type="Proteomes" id="UP000054845">
    <property type="component" value="Unassembled WGS sequence"/>
</dbReference>
<dbReference type="AlphaFoldDB" id="A0A0P1BAF9"/>
<name>A0A0P1BAF9_9BASI</name>